<dbReference type="EMBL" id="CABVII010000001">
    <property type="protein sequence ID" value="VVO47273.1"/>
    <property type="molecule type" value="Genomic_DNA"/>
</dbReference>
<evidence type="ECO:0000313" key="1">
    <source>
        <dbReference type="EMBL" id="VVO47273.1"/>
    </source>
</evidence>
<reference evidence="1 2" key="1">
    <citation type="submission" date="2019-09" db="EMBL/GenBank/DDBJ databases">
        <authorList>
            <person name="Chandra G."/>
            <person name="Truman W A."/>
        </authorList>
    </citation>
    <scope>NUCLEOTIDE SEQUENCE [LARGE SCALE GENOMIC DNA]</scope>
    <source>
        <strain evidence="1">PS862</strain>
    </source>
</reference>
<gene>
    <name evidence="1" type="ORF">PS862_00119</name>
</gene>
<dbReference type="Proteomes" id="UP000385207">
    <property type="component" value="Unassembled WGS sequence"/>
</dbReference>
<sequence length="369" mass="40675">MSIDDRLPELQDAIWKRLGKGSFLRPTGLLEKLGKDLGIHPDDVRRGFIRLKEQGWLGNVASNGVPLGQVSILAPKPAEAEPASLFAWRSALQRCALDEGSKALLETMHLVTDGLSPEMLERLAAGLGHLRNELNQPSTESMFVISSKHLLGSSKVIGKLPAATLRQFCPSLFAQPDRIPYVVTAGPAMPERVVLIENPWAFERAIEAGLAKRHALIATFGYGLSKSGDAYGKQLQNLLTGNWSALIQLRRNSEVAEMSELLTHPRIEFWGDFDLEAFRIYRSLLKRIPQLVLSPLYGPLHSLLQAGKGHEYHQITGKEGQAPLSADEFADLPEIRQLAELCAKCGLDQECLSLQEIAAHGESEHQFPC</sequence>
<accession>A0A5E7GED6</accession>
<organism evidence="1 2">
    <name type="scientific">Pseudomonas fluorescens</name>
    <dbReference type="NCBI Taxonomy" id="294"/>
    <lineage>
        <taxon>Bacteria</taxon>
        <taxon>Pseudomonadati</taxon>
        <taxon>Pseudomonadota</taxon>
        <taxon>Gammaproteobacteria</taxon>
        <taxon>Pseudomonadales</taxon>
        <taxon>Pseudomonadaceae</taxon>
        <taxon>Pseudomonas</taxon>
    </lineage>
</organism>
<evidence type="ECO:0000313" key="2">
    <source>
        <dbReference type="Proteomes" id="UP000385207"/>
    </source>
</evidence>
<proteinExistence type="predicted"/>
<evidence type="ECO:0008006" key="3">
    <source>
        <dbReference type="Google" id="ProtNLM"/>
    </source>
</evidence>
<dbReference type="OrthoDB" id="322908at2"/>
<protein>
    <recommendedName>
        <fullName evidence="3">Wadjet protein JetD C-terminal domain-containing protein</fullName>
    </recommendedName>
</protein>
<name>A0A5E7GED6_PSEFL</name>
<dbReference type="AlphaFoldDB" id="A0A5E7GED6"/>
<dbReference type="RefSeq" id="WP_150782965.1">
    <property type="nucleotide sequence ID" value="NZ_CABVII010000001.1"/>
</dbReference>